<protein>
    <recommendedName>
        <fullName evidence="5">GPS domain-containing protein</fullName>
    </recommendedName>
</protein>
<feature type="non-terminal residue" evidence="3">
    <location>
        <position position="795"/>
    </location>
</feature>
<feature type="transmembrane region" description="Helical" evidence="2">
    <location>
        <begin position="144"/>
        <end position="164"/>
    </location>
</feature>
<dbReference type="Gene3D" id="2.60.220.50">
    <property type="match status" value="1"/>
</dbReference>
<keyword evidence="2" id="KW-1133">Transmembrane helix</keyword>
<evidence type="ECO:0000256" key="1">
    <source>
        <dbReference type="SAM" id="MobiDB-lite"/>
    </source>
</evidence>
<dbReference type="AlphaFoldDB" id="A0A6L2PYF2"/>
<reference evidence="4" key="1">
    <citation type="submission" date="2020-01" db="EMBL/GenBank/DDBJ databases">
        <title>Draft genome sequence of the Termite Coptotermes fromosanus.</title>
        <authorList>
            <person name="Itakura S."/>
            <person name="Yosikawa Y."/>
            <person name="Umezawa K."/>
        </authorList>
    </citation>
    <scope>NUCLEOTIDE SEQUENCE [LARGE SCALE GENOMIC DNA]</scope>
</reference>
<dbReference type="Proteomes" id="UP000502823">
    <property type="component" value="Unassembled WGS sequence"/>
</dbReference>
<feature type="region of interest" description="Disordered" evidence="1">
    <location>
        <begin position="371"/>
        <end position="408"/>
    </location>
</feature>
<feature type="transmembrane region" description="Helical" evidence="2">
    <location>
        <begin position="112"/>
        <end position="137"/>
    </location>
</feature>
<dbReference type="InterPro" id="IPR046338">
    <property type="entry name" value="GAIN_dom_sf"/>
</dbReference>
<feature type="transmembrane region" description="Helical" evidence="2">
    <location>
        <begin position="299"/>
        <end position="323"/>
    </location>
</feature>
<evidence type="ECO:0000313" key="4">
    <source>
        <dbReference type="Proteomes" id="UP000502823"/>
    </source>
</evidence>
<feature type="transmembrane region" description="Helical" evidence="2">
    <location>
        <begin position="329"/>
        <end position="349"/>
    </location>
</feature>
<name>A0A6L2PYF2_COPFO</name>
<organism evidence="3 4">
    <name type="scientific">Coptotermes formosanus</name>
    <name type="common">Formosan subterranean termite</name>
    <dbReference type="NCBI Taxonomy" id="36987"/>
    <lineage>
        <taxon>Eukaryota</taxon>
        <taxon>Metazoa</taxon>
        <taxon>Ecdysozoa</taxon>
        <taxon>Arthropoda</taxon>
        <taxon>Hexapoda</taxon>
        <taxon>Insecta</taxon>
        <taxon>Pterygota</taxon>
        <taxon>Neoptera</taxon>
        <taxon>Polyneoptera</taxon>
        <taxon>Dictyoptera</taxon>
        <taxon>Blattodea</taxon>
        <taxon>Blattoidea</taxon>
        <taxon>Termitoidae</taxon>
        <taxon>Rhinotermitidae</taxon>
        <taxon>Coptotermes</taxon>
    </lineage>
</organism>
<evidence type="ECO:0008006" key="5">
    <source>
        <dbReference type="Google" id="ProtNLM"/>
    </source>
</evidence>
<feature type="transmembrane region" description="Helical" evidence="2">
    <location>
        <begin position="215"/>
        <end position="234"/>
    </location>
</feature>
<dbReference type="InParanoid" id="A0A6L2PYF2"/>
<keyword evidence="4" id="KW-1185">Reference proteome</keyword>
<feature type="transmembrane region" description="Helical" evidence="2">
    <location>
        <begin position="184"/>
        <end position="203"/>
    </location>
</feature>
<accession>A0A6L2PYF2</accession>
<dbReference type="EMBL" id="BLKM01008982">
    <property type="protein sequence ID" value="GFG35515.1"/>
    <property type="molecule type" value="Genomic_DNA"/>
</dbReference>
<feature type="transmembrane region" description="Helical" evidence="2">
    <location>
        <begin position="254"/>
        <end position="275"/>
    </location>
</feature>
<feature type="region of interest" description="Disordered" evidence="1">
    <location>
        <begin position="739"/>
        <end position="780"/>
    </location>
</feature>
<sequence length="795" mass="87455">DGNEMEFEINSRVVTVELGRDGRRFVPSQGIFHVDIEFEHIEKNYNRDEWNVSCGVTNVAASEHSWDFDACTTLTVGTNVTRCRCNQPGTYAALLTTKPTQLPLSVSDHYHMVVLAGCVCCLVQTVFTLFLLLPYWWHHRTCLIFLKLQCCTATSGAMGVFIYAVRDSVPKASFPYVTTSLEAFLLIGMSSHLSKLLIVYTEVIQIPRVQHMKQTVVSIITGVPVLAVLCNHLAHHSTGWQLRSWWLLCGTMLFNIFVASAAVMFILFVFLYFTVMRRLKMLSSKNSVRSKVIGRRIGLLKRAGIIFFVMLMMEASSIFYINVPDSTCHYVFSFTSALLGFIIFLCYVLRSETPLHIQMLRKMKLENTPEEEYSSDSANSPLRFFTKQDGDAESEGAPPRPSSSLNVRAGAVGQGDVDLAEGLLLVETSNRRASPSEGATSTIETFVQSVNSSVEDYGVGGSGPRVVFQGAESRVPVKSDSNNVDLESYHNSPRKYRKQSRNCKEAIDVFSEYVEQDVRVPGVDEQIHSGSGDQRRFVRGFYHNGGTPPVGAVNIPRPEPSQCYIREQTPPPATSMQQEIVTTRVCVELGVITAPRQHLDQQGSGDSGAALEAPAIVLCSVDVEPCHRGILDIAEVTAAVEANTCCTNRAIVVETGEEHETITSAEQLRSCNGDGQPDGQEVSPQATSVEDEPETSFSTSERRQPEGREKPQAAISVTSATEAAEDMLDRISHDLDYLLNRKPPHNNGGVLGVPAFSRKTSKPPATSVRSQIQEEDENEAVGVISGETVTIGNGS</sequence>
<feature type="compositionally biased region" description="Basic and acidic residues" evidence="1">
    <location>
        <begin position="700"/>
        <end position="711"/>
    </location>
</feature>
<evidence type="ECO:0000256" key="2">
    <source>
        <dbReference type="SAM" id="Phobius"/>
    </source>
</evidence>
<feature type="non-terminal residue" evidence="3">
    <location>
        <position position="1"/>
    </location>
</feature>
<keyword evidence="2" id="KW-0812">Transmembrane</keyword>
<evidence type="ECO:0000313" key="3">
    <source>
        <dbReference type="EMBL" id="GFG35515.1"/>
    </source>
</evidence>
<comment type="caution">
    <text evidence="3">The sequence shown here is derived from an EMBL/GenBank/DDBJ whole genome shotgun (WGS) entry which is preliminary data.</text>
</comment>
<dbReference type="OrthoDB" id="6138650at2759"/>
<keyword evidence="2" id="KW-0472">Membrane</keyword>
<proteinExistence type="predicted"/>
<gene>
    <name evidence="3" type="ORF">Cfor_03346</name>
</gene>
<feature type="region of interest" description="Disordered" evidence="1">
    <location>
        <begin position="669"/>
        <end position="720"/>
    </location>
</feature>